<name>A0A1X7H0E4_9SPHN</name>
<dbReference type="Gene3D" id="3.40.720.10">
    <property type="entry name" value="Alkaline Phosphatase, subunit A"/>
    <property type="match status" value="1"/>
</dbReference>
<organism evidence="2 3">
    <name type="scientific">Allosphingosinicella indica</name>
    <dbReference type="NCBI Taxonomy" id="941907"/>
    <lineage>
        <taxon>Bacteria</taxon>
        <taxon>Pseudomonadati</taxon>
        <taxon>Pseudomonadota</taxon>
        <taxon>Alphaproteobacteria</taxon>
        <taxon>Sphingomonadales</taxon>
        <taxon>Sphingomonadaceae</taxon>
        <taxon>Allosphingosinicella</taxon>
    </lineage>
</organism>
<dbReference type="EMBL" id="LT840185">
    <property type="protein sequence ID" value="SMF77278.1"/>
    <property type="molecule type" value="Genomic_DNA"/>
</dbReference>
<keyword evidence="1" id="KW-0472">Membrane</keyword>
<keyword evidence="1" id="KW-0812">Transmembrane</keyword>
<dbReference type="STRING" id="941907.SAMN06295910_2565"/>
<dbReference type="InterPro" id="IPR017850">
    <property type="entry name" value="Alkaline_phosphatase_core_sf"/>
</dbReference>
<sequence>MGPAFQRYWWRDGDSLLRVYAWAAMLLASLLNFLNHNQYPAWRAEVTLAALAMVALGLALGVVHRLAMPRLSFLFTALLAALAVDLNGDRLWLVPAAFGATLVVAFFADRAAVKLIAAAFTGVLVFQLAGLHGDRPDRPAFARKAAPDPAAGPPIVHLILDGYMGLGGMAADPAAFGALRDANTAFFRRHGFRLYGNAYSEHRNTTNSLPHILSFGQAAPATTPQRLQHSVPGPLAYFGLLRRASYKTYVLQTDYIDLCARQGVAGCSTYPRSDLATMDAVAMPTSAKAETILSSLASLAVLPTLLDSATLDVRSSLAGEAVPPLEQRAKLFPIASMAAMDRLTASLAGARRGEAYVAHLLLPHDPYLYDAACKVKPRSAWTFEEAEGDRVRRDADYAAQSRCLLTRLDAMLAVLAKSPDGRDAIVILHGDHGSRIVDIVPELGQPGEPSPRDYAMTYSTLFAVRGPGVAPGEDGSAAPVASLLGAFAAFGFAATPDPAGAADAERHVLLTDDRWTPRRKVPLPAFERPAL</sequence>
<dbReference type="Proteomes" id="UP000192934">
    <property type="component" value="Chromosome I"/>
</dbReference>
<evidence type="ECO:0000313" key="3">
    <source>
        <dbReference type="Proteomes" id="UP000192934"/>
    </source>
</evidence>
<gene>
    <name evidence="2" type="ORF">SAMN06295910_2565</name>
</gene>
<keyword evidence="1" id="KW-1133">Transmembrane helix</keyword>
<dbReference type="AlphaFoldDB" id="A0A1X7H0E4"/>
<reference evidence="3" key="1">
    <citation type="submission" date="2017-04" db="EMBL/GenBank/DDBJ databases">
        <authorList>
            <person name="Varghese N."/>
            <person name="Submissions S."/>
        </authorList>
    </citation>
    <scope>NUCLEOTIDE SEQUENCE [LARGE SCALE GENOMIC DNA]</scope>
    <source>
        <strain evidence="3">Dd16</strain>
    </source>
</reference>
<protein>
    <submittedName>
        <fullName evidence="2">Nodulation-related protein NoeB</fullName>
    </submittedName>
</protein>
<keyword evidence="3" id="KW-1185">Reference proteome</keyword>
<dbReference type="OrthoDB" id="681113at2"/>
<feature type="transmembrane region" description="Helical" evidence="1">
    <location>
        <begin position="46"/>
        <end position="63"/>
    </location>
</feature>
<feature type="transmembrane region" description="Helical" evidence="1">
    <location>
        <begin position="115"/>
        <end position="133"/>
    </location>
</feature>
<evidence type="ECO:0000256" key="1">
    <source>
        <dbReference type="SAM" id="Phobius"/>
    </source>
</evidence>
<accession>A0A1X7H0E4</accession>
<dbReference type="RefSeq" id="WP_085219116.1">
    <property type="nucleotide sequence ID" value="NZ_LT840185.1"/>
</dbReference>
<feature type="transmembrane region" description="Helical" evidence="1">
    <location>
        <begin position="92"/>
        <end position="108"/>
    </location>
</feature>
<evidence type="ECO:0000313" key="2">
    <source>
        <dbReference type="EMBL" id="SMF77278.1"/>
    </source>
</evidence>
<proteinExistence type="predicted"/>
<feature type="transmembrane region" description="Helical" evidence="1">
    <location>
        <begin position="16"/>
        <end position="34"/>
    </location>
</feature>